<dbReference type="PROSITE" id="PS51257">
    <property type="entry name" value="PROKAR_LIPOPROTEIN"/>
    <property type="match status" value="1"/>
</dbReference>
<reference evidence="3" key="1">
    <citation type="submission" date="2020-07" db="EMBL/GenBank/DDBJ databases">
        <title>Huge and variable diversity of episymbiotic CPR bacteria and DPANN archaea in groundwater ecosystems.</title>
        <authorList>
            <person name="He C.Y."/>
            <person name="Keren R."/>
            <person name="Whittaker M."/>
            <person name="Farag I.F."/>
            <person name="Doudna J."/>
            <person name="Cate J.H.D."/>
            <person name="Banfield J.F."/>
        </authorList>
    </citation>
    <scope>NUCLEOTIDE SEQUENCE</scope>
    <source>
        <strain evidence="3">NC_groundwater_1482_Ag_S-0.65um_47_24</strain>
    </source>
</reference>
<dbReference type="Gene3D" id="2.60.120.1140">
    <property type="entry name" value="Protein of unknown function DUF192"/>
    <property type="match status" value="1"/>
</dbReference>
<dbReference type="EMBL" id="JACQWF010000371">
    <property type="protein sequence ID" value="MBI4596385.1"/>
    <property type="molecule type" value="Genomic_DNA"/>
</dbReference>
<feature type="compositionally biased region" description="Pro residues" evidence="1">
    <location>
        <begin position="63"/>
        <end position="73"/>
    </location>
</feature>
<dbReference type="Proteomes" id="UP000772181">
    <property type="component" value="Unassembled WGS sequence"/>
</dbReference>
<dbReference type="PANTHER" id="PTHR37953:SF1">
    <property type="entry name" value="UPF0127 PROTEIN MJ1496"/>
    <property type="match status" value="1"/>
</dbReference>
<proteinExistence type="predicted"/>
<comment type="caution">
    <text evidence="3">The sequence shown here is derived from an EMBL/GenBank/DDBJ whole genome shotgun (WGS) entry which is preliminary data.</text>
</comment>
<evidence type="ECO:0000256" key="1">
    <source>
        <dbReference type="SAM" id="MobiDB-lite"/>
    </source>
</evidence>
<keyword evidence="2" id="KW-0732">Signal</keyword>
<accession>A0A933LQQ2</accession>
<feature type="compositionally biased region" description="Pro residues" evidence="1">
    <location>
        <begin position="34"/>
        <end position="55"/>
    </location>
</feature>
<dbReference type="InterPro" id="IPR003795">
    <property type="entry name" value="DUF192"/>
</dbReference>
<feature type="region of interest" description="Disordered" evidence="1">
    <location>
        <begin position="34"/>
        <end position="101"/>
    </location>
</feature>
<evidence type="ECO:0000256" key="2">
    <source>
        <dbReference type="SAM" id="SignalP"/>
    </source>
</evidence>
<dbReference type="PANTHER" id="PTHR37953">
    <property type="entry name" value="UPF0127 PROTEIN MJ1496"/>
    <property type="match status" value="1"/>
</dbReference>
<dbReference type="Pfam" id="PF02643">
    <property type="entry name" value="DUF192"/>
    <property type="match status" value="1"/>
</dbReference>
<feature type="chain" id="PRO_5038106487" evidence="2">
    <location>
        <begin position="26"/>
        <end position="224"/>
    </location>
</feature>
<feature type="signal peptide" evidence="2">
    <location>
        <begin position="1"/>
        <end position="25"/>
    </location>
</feature>
<evidence type="ECO:0000313" key="4">
    <source>
        <dbReference type="Proteomes" id="UP000772181"/>
    </source>
</evidence>
<dbReference type="InterPro" id="IPR038695">
    <property type="entry name" value="Saro_0823-like_sf"/>
</dbReference>
<sequence length="224" mass="23813">MKFPGISFVVILLMSLLAACTGAPPADLIQPAPATPTPVPVSTPITTPSPAPLPSPTTVSTPAPTPISSPSPLPASTSTPTSTPSPPPTIQPTESPTPQGLKTATLSIINNQQKTVSIEVEIAATPEQFQTGLMNRKSLPEMQGMLFNFSIYGGSVNIPFYMKNTYIPLSIAFISGDGRIVDIQDMEPLSETLHYPSTPYQYALEVNQGWFQKYGIAVGNVIKF</sequence>
<gene>
    <name evidence="3" type="ORF">HY730_08430</name>
</gene>
<dbReference type="AlphaFoldDB" id="A0A933LQQ2"/>
<evidence type="ECO:0000313" key="3">
    <source>
        <dbReference type="EMBL" id="MBI4596385.1"/>
    </source>
</evidence>
<protein>
    <submittedName>
        <fullName evidence="3">DUF192 domain-containing protein</fullName>
    </submittedName>
</protein>
<organism evidence="3 4">
    <name type="scientific">Tectimicrobiota bacterium</name>
    <dbReference type="NCBI Taxonomy" id="2528274"/>
    <lineage>
        <taxon>Bacteria</taxon>
        <taxon>Pseudomonadati</taxon>
        <taxon>Nitrospinota/Tectimicrobiota group</taxon>
        <taxon>Candidatus Tectimicrobiota</taxon>
    </lineage>
</organism>
<name>A0A933LQQ2_UNCTE</name>